<organism evidence="2 3">
    <name type="scientific">Aerophobetes bacterium</name>
    <dbReference type="NCBI Taxonomy" id="2030807"/>
    <lineage>
        <taxon>Bacteria</taxon>
        <taxon>Candidatus Aerophobota</taxon>
    </lineage>
</organism>
<sequence>MFSVGDKLEKTNSLFAQRYPGLAFLINMEERECSEYVDEKEAAIALAKQYCPKDADIIYVFGLHVSDCFYAYKSWLEANDMRHLVFLDFDMSAIHGFLSTSAALDILNHPRVHIRVPLSPDRIEEVVCECAQTFPIEKVLFAPSQRYVEKHKELVEKLTSLVYAQTTQQHALLQEGVYYHLFFRNFLKNIEFQQNAFIANKLKGRFDGVPAIICGAGPSLEKDLSALKKLYSKALIISAGSAITALSRSQTKFHMAIALDPNDEEVRRFKENVVFETVLIYVNRLHSDVFTTLNTSLGHLQAESGGELEKAVIEALDIKSEALAEGFGQEAMSVTTTALELATTMGCNPIILAGVDLAYTGNARYLPGVIEGTGFDLESDKQEMRCSEKLVLAEDIWKNPIYTLSKWEMESEGIAKFAEHNKQTTYLNATQGGIGVKGVKNIDLEKILFENSWDIEGMLDVSRECLIKDVGNKKALEALKKQWHASFLEGEELCKKALERLDVLGDKLCEEDGRLVYLDFIFQDLEMYKVFFKQSDQAFKDSIALRSSYTRFEETLLHAESIKKEALYQFWQSRLHVVQFLAESF</sequence>
<dbReference type="AlphaFoldDB" id="A0A2A4X083"/>
<feature type="domain" description="6-hydroxymethylpterin diphosphokinase MptE-like" evidence="1">
    <location>
        <begin position="184"/>
        <end position="361"/>
    </location>
</feature>
<reference evidence="3" key="1">
    <citation type="submission" date="2017-08" db="EMBL/GenBank/DDBJ databases">
        <title>A dynamic microbial community with high functional redundancy inhabits the cold, oxic subseafloor aquifer.</title>
        <authorList>
            <person name="Tully B.J."/>
            <person name="Wheat C.G."/>
            <person name="Glazer B.T."/>
            <person name="Huber J.A."/>
        </authorList>
    </citation>
    <scope>NUCLEOTIDE SEQUENCE [LARGE SCALE GENOMIC DNA]</scope>
</reference>
<dbReference type="Proteomes" id="UP000218775">
    <property type="component" value="Unassembled WGS sequence"/>
</dbReference>
<dbReference type="EMBL" id="NVUK01000035">
    <property type="protein sequence ID" value="PCI76058.1"/>
    <property type="molecule type" value="Genomic_DNA"/>
</dbReference>
<evidence type="ECO:0000313" key="2">
    <source>
        <dbReference type="EMBL" id="PCI76058.1"/>
    </source>
</evidence>
<evidence type="ECO:0000259" key="1">
    <source>
        <dbReference type="Pfam" id="PF01973"/>
    </source>
</evidence>
<dbReference type="PANTHER" id="PTHR41786:SF1">
    <property type="entry name" value="6-HYDROXYMETHYLPTERIN DIPHOSPHOKINASE MPTE-LIKE DOMAIN-CONTAINING PROTEIN"/>
    <property type="match status" value="1"/>
</dbReference>
<dbReference type="Pfam" id="PF01973">
    <property type="entry name" value="MptE-like"/>
    <property type="match status" value="1"/>
</dbReference>
<protein>
    <recommendedName>
        <fullName evidence="1">6-hydroxymethylpterin diphosphokinase MptE-like domain-containing protein</fullName>
    </recommendedName>
</protein>
<gene>
    <name evidence="2" type="ORF">COB21_04940</name>
</gene>
<accession>A0A2A4X083</accession>
<evidence type="ECO:0000313" key="3">
    <source>
        <dbReference type="Proteomes" id="UP000218775"/>
    </source>
</evidence>
<dbReference type="InterPro" id="IPR002826">
    <property type="entry name" value="MptE-like"/>
</dbReference>
<dbReference type="PANTHER" id="PTHR41786">
    <property type="entry name" value="MOTILITY ACCESSORY FACTOR MAF"/>
    <property type="match status" value="1"/>
</dbReference>
<name>A0A2A4X083_UNCAE</name>
<proteinExistence type="predicted"/>
<comment type="caution">
    <text evidence="2">The sequence shown here is derived from an EMBL/GenBank/DDBJ whole genome shotgun (WGS) entry which is preliminary data.</text>
</comment>